<dbReference type="OrthoDB" id="5946508at2759"/>
<dbReference type="EMBL" id="BGZK01003563">
    <property type="protein sequence ID" value="GBP02583.1"/>
    <property type="molecule type" value="Genomic_DNA"/>
</dbReference>
<organism evidence="5 6">
    <name type="scientific">Eumeta variegata</name>
    <name type="common">Bagworm moth</name>
    <name type="synonym">Eumeta japonica</name>
    <dbReference type="NCBI Taxonomy" id="151549"/>
    <lineage>
        <taxon>Eukaryota</taxon>
        <taxon>Metazoa</taxon>
        <taxon>Ecdysozoa</taxon>
        <taxon>Arthropoda</taxon>
        <taxon>Hexapoda</taxon>
        <taxon>Insecta</taxon>
        <taxon>Pterygota</taxon>
        <taxon>Neoptera</taxon>
        <taxon>Endopterygota</taxon>
        <taxon>Lepidoptera</taxon>
        <taxon>Glossata</taxon>
        <taxon>Ditrysia</taxon>
        <taxon>Tineoidea</taxon>
        <taxon>Psychidae</taxon>
        <taxon>Oiketicinae</taxon>
        <taxon>Eumeta</taxon>
    </lineage>
</organism>
<evidence type="ECO:0000256" key="3">
    <source>
        <dbReference type="ARBA" id="ARBA00044072"/>
    </source>
</evidence>
<gene>
    <name evidence="5" type="ORF">EVAR_90732_1</name>
</gene>
<dbReference type="Pfam" id="PF11326">
    <property type="entry name" value="PANTS-like"/>
    <property type="match status" value="1"/>
</dbReference>
<evidence type="ECO:0000313" key="5">
    <source>
        <dbReference type="EMBL" id="GBP02583.1"/>
    </source>
</evidence>
<protein>
    <recommendedName>
        <fullName evidence="3">Synaptic plasticity regulator PANTS</fullName>
    </recommendedName>
    <alternativeName>
        <fullName evidence="4">Plasticity-associated neural transcript short</fullName>
    </alternativeName>
</protein>
<dbReference type="STRING" id="151549.A0A4C1SK68"/>
<evidence type="ECO:0000313" key="6">
    <source>
        <dbReference type="Proteomes" id="UP000299102"/>
    </source>
</evidence>
<reference evidence="5 6" key="1">
    <citation type="journal article" date="2019" name="Commun. Biol.">
        <title>The bagworm genome reveals a unique fibroin gene that provides high tensile strength.</title>
        <authorList>
            <person name="Kono N."/>
            <person name="Nakamura H."/>
            <person name="Ohtoshi R."/>
            <person name="Tomita M."/>
            <person name="Numata K."/>
            <person name="Arakawa K."/>
        </authorList>
    </citation>
    <scope>NUCLEOTIDE SEQUENCE [LARGE SCALE GENOMIC DNA]</scope>
</reference>
<evidence type="ECO:0000256" key="1">
    <source>
        <dbReference type="ARBA" id="ARBA00006412"/>
    </source>
</evidence>
<keyword evidence="6" id="KW-1185">Reference proteome</keyword>
<dbReference type="PANTHER" id="PTHR28052:SF1">
    <property type="entry name" value="UPF0545 PROTEIN C22ORF39"/>
    <property type="match status" value="1"/>
</dbReference>
<dbReference type="GO" id="GO:0043083">
    <property type="term" value="C:synaptic cleft"/>
    <property type="evidence" value="ECO:0007669"/>
    <property type="project" value="UniProtKB-SubCell"/>
</dbReference>
<dbReference type="PANTHER" id="PTHR28052">
    <property type="entry name" value="UPF0545 PROTEIN C22ORF39"/>
    <property type="match status" value="1"/>
</dbReference>
<evidence type="ECO:0000256" key="2">
    <source>
        <dbReference type="ARBA" id="ARBA00043942"/>
    </source>
</evidence>
<comment type="caution">
    <text evidence="5">The sequence shown here is derived from an EMBL/GenBank/DDBJ whole genome shotgun (WGS) entry which is preliminary data.</text>
</comment>
<name>A0A4C1SK68_EUMVA</name>
<dbReference type="Proteomes" id="UP000299102">
    <property type="component" value="Unassembled WGS sequence"/>
</dbReference>
<comment type="similarity">
    <text evidence="1">Belongs to the UPF0545 family.</text>
</comment>
<feature type="non-terminal residue" evidence="5">
    <location>
        <position position="209"/>
    </location>
</feature>
<accession>A0A4C1SK68</accession>
<dbReference type="InterPro" id="IPR021475">
    <property type="entry name" value="Pants/Emi1-like"/>
</dbReference>
<evidence type="ECO:0000256" key="4">
    <source>
        <dbReference type="ARBA" id="ARBA00044235"/>
    </source>
</evidence>
<proteinExistence type="inferred from homology"/>
<comment type="subcellular location">
    <subcellularLocation>
        <location evidence="2">Synaptic cleft</location>
    </subcellularLocation>
</comment>
<sequence>MSTTEKEDPNTEKLDESLETELIDEWMIRQCSLYKDEYNECTSIKGRFHQYFIYGETLDCNQWKKDYNNCCKWVEERDLRAAETLIESEKARRYLRLQNHYRNDIWKKRDSPPSDWDKPLPDWITKRDENTYLALKAKELKEGSDKIDNKSTCSVITVFSVHFKRVTMATRSASTGYLIEDPKYSFLKDLGLEKHNVGVFNGQWKATGD</sequence>
<dbReference type="AlphaFoldDB" id="A0A4C1SK68"/>